<accession>A0ABQ4Y3J6</accession>
<proteinExistence type="predicted"/>
<evidence type="ECO:0000313" key="1">
    <source>
        <dbReference type="EMBL" id="GJS71663.1"/>
    </source>
</evidence>
<gene>
    <name evidence="1" type="ORF">Tco_0704504</name>
</gene>
<evidence type="ECO:0000313" key="2">
    <source>
        <dbReference type="Proteomes" id="UP001151760"/>
    </source>
</evidence>
<protein>
    <submittedName>
        <fullName evidence="1">Uncharacterized protein</fullName>
    </submittedName>
</protein>
<sequence>MKKKDKGWLEFMKQLNLLLRKNGKTLEQELKLMKSYLGDYKQRKGI</sequence>
<organism evidence="1 2">
    <name type="scientific">Tanacetum coccineum</name>
    <dbReference type="NCBI Taxonomy" id="301880"/>
    <lineage>
        <taxon>Eukaryota</taxon>
        <taxon>Viridiplantae</taxon>
        <taxon>Streptophyta</taxon>
        <taxon>Embryophyta</taxon>
        <taxon>Tracheophyta</taxon>
        <taxon>Spermatophyta</taxon>
        <taxon>Magnoliopsida</taxon>
        <taxon>eudicotyledons</taxon>
        <taxon>Gunneridae</taxon>
        <taxon>Pentapetalae</taxon>
        <taxon>asterids</taxon>
        <taxon>campanulids</taxon>
        <taxon>Asterales</taxon>
        <taxon>Asteraceae</taxon>
        <taxon>Asteroideae</taxon>
        <taxon>Anthemideae</taxon>
        <taxon>Anthemidinae</taxon>
        <taxon>Tanacetum</taxon>
    </lineage>
</organism>
<comment type="caution">
    <text evidence="1">The sequence shown here is derived from an EMBL/GenBank/DDBJ whole genome shotgun (WGS) entry which is preliminary data.</text>
</comment>
<keyword evidence="2" id="KW-1185">Reference proteome</keyword>
<name>A0ABQ4Y3J6_9ASTR</name>
<feature type="non-terminal residue" evidence="1">
    <location>
        <position position="46"/>
    </location>
</feature>
<reference evidence="1" key="1">
    <citation type="journal article" date="2022" name="Int. J. Mol. Sci.">
        <title>Draft Genome of Tanacetum Coccineum: Genomic Comparison of Closely Related Tanacetum-Family Plants.</title>
        <authorList>
            <person name="Yamashiro T."/>
            <person name="Shiraishi A."/>
            <person name="Nakayama K."/>
            <person name="Satake H."/>
        </authorList>
    </citation>
    <scope>NUCLEOTIDE SEQUENCE</scope>
</reference>
<dbReference type="EMBL" id="BQNB010010022">
    <property type="protein sequence ID" value="GJS71663.1"/>
    <property type="molecule type" value="Genomic_DNA"/>
</dbReference>
<dbReference type="Proteomes" id="UP001151760">
    <property type="component" value="Unassembled WGS sequence"/>
</dbReference>
<reference evidence="1" key="2">
    <citation type="submission" date="2022-01" db="EMBL/GenBank/DDBJ databases">
        <authorList>
            <person name="Yamashiro T."/>
            <person name="Shiraishi A."/>
            <person name="Satake H."/>
            <person name="Nakayama K."/>
        </authorList>
    </citation>
    <scope>NUCLEOTIDE SEQUENCE</scope>
</reference>